<dbReference type="InterPro" id="IPR051795">
    <property type="entry name" value="Glycosyl_Hydrlase_43"/>
</dbReference>
<dbReference type="Pfam" id="PF04616">
    <property type="entry name" value="Glyco_hydro_43"/>
    <property type="match status" value="1"/>
</dbReference>
<organism evidence="9 10">
    <name type="scientific">Echinimonas agarilytica</name>
    <dbReference type="NCBI Taxonomy" id="1215918"/>
    <lineage>
        <taxon>Bacteria</taxon>
        <taxon>Pseudomonadati</taxon>
        <taxon>Pseudomonadota</taxon>
        <taxon>Gammaproteobacteria</taxon>
        <taxon>Alteromonadales</taxon>
        <taxon>Echinimonadaceae</taxon>
        <taxon>Echinimonas</taxon>
    </lineage>
</organism>
<dbReference type="Pfam" id="PF17851">
    <property type="entry name" value="GH43_C2"/>
    <property type="match status" value="1"/>
</dbReference>
<evidence type="ECO:0000259" key="8">
    <source>
        <dbReference type="Pfam" id="PF17851"/>
    </source>
</evidence>
<evidence type="ECO:0000313" key="9">
    <source>
        <dbReference type="EMBL" id="MCM2681527.1"/>
    </source>
</evidence>
<dbReference type="SUPFAM" id="SSF75005">
    <property type="entry name" value="Arabinanase/levansucrase/invertase"/>
    <property type="match status" value="1"/>
</dbReference>
<comment type="similarity">
    <text evidence="1 6">Belongs to the glycosyl hydrolase 43 family.</text>
</comment>
<proteinExistence type="inferred from homology"/>
<evidence type="ECO:0000256" key="7">
    <source>
        <dbReference type="SAM" id="SignalP"/>
    </source>
</evidence>
<feature type="site" description="Important for catalytic activity, responsible for pKa modulation of the active site Glu and correct orientation of both the proton donor and substrate" evidence="5">
    <location>
        <position position="161"/>
    </location>
</feature>
<dbReference type="PANTHER" id="PTHR42812:SF12">
    <property type="entry name" value="BETA-XYLOSIDASE-RELATED"/>
    <property type="match status" value="1"/>
</dbReference>
<evidence type="ECO:0000256" key="5">
    <source>
        <dbReference type="PIRSR" id="PIRSR606710-2"/>
    </source>
</evidence>
<keyword evidence="2 6" id="KW-0378">Hydrolase</keyword>
<feature type="chain" id="PRO_5041258346" evidence="7">
    <location>
        <begin position="28"/>
        <end position="561"/>
    </location>
</feature>
<dbReference type="InterPro" id="IPR041542">
    <property type="entry name" value="GH43_C2"/>
</dbReference>
<dbReference type="Gene3D" id="2.115.10.20">
    <property type="entry name" value="Glycosyl hydrolase domain, family 43"/>
    <property type="match status" value="1"/>
</dbReference>
<name>A0AA41WBR0_9GAMM</name>
<dbReference type="GO" id="GO:0004553">
    <property type="term" value="F:hydrolase activity, hydrolyzing O-glycosyl compounds"/>
    <property type="evidence" value="ECO:0007669"/>
    <property type="project" value="InterPro"/>
</dbReference>
<dbReference type="RefSeq" id="WP_251263010.1">
    <property type="nucleotide sequence ID" value="NZ_JAMQGP010000012.1"/>
</dbReference>
<dbReference type="EMBL" id="JAMQGP010000012">
    <property type="protein sequence ID" value="MCM2681527.1"/>
    <property type="molecule type" value="Genomic_DNA"/>
</dbReference>
<feature type="active site" description="Proton acceptor" evidence="4">
    <location>
        <position position="53"/>
    </location>
</feature>
<keyword evidence="3 6" id="KW-0326">Glycosidase</keyword>
<reference evidence="9 10" key="1">
    <citation type="journal article" date="2013" name="Antonie Van Leeuwenhoek">
        <title>Echinimonas agarilytica gen. nov., sp. nov., a new gammaproteobacterium isolated from the sea urchin Strongylocentrotus intermedius.</title>
        <authorList>
            <person name="Nedashkovskaya O.I."/>
            <person name="Stenkova A.M."/>
            <person name="Zhukova N.V."/>
            <person name="Van Trappen S."/>
            <person name="Lee J.S."/>
            <person name="Kim S.B."/>
        </authorList>
    </citation>
    <scope>NUCLEOTIDE SEQUENCE [LARGE SCALE GENOMIC DNA]</scope>
    <source>
        <strain evidence="9 10">KMM 6351</strain>
    </source>
</reference>
<dbReference type="Gene3D" id="2.60.120.200">
    <property type="match status" value="1"/>
</dbReference>
<evidence type="ECO:0000256" key="3">
    <source>
        <dbReference type="ARBA" id="ARBA00023295"/>
    </source>
</evidence>
<evidence type="ECO:0000256" key="4">
    <source>
        <dbReference type="PIRSR" id="PIRSR606710-1"/>
    </source>
</evidence>
<dbReference type="SUPFAM" id="SSF49899">
    <property type="entry name" value="Concanavalin A-like lectins/glucanases"/>
    <property type="match status" value="1"/>
</dbReference>
<evidence type="ECO:0000256" key="6">
    <source>
        <dbReference type="RuleBase" id="RU361187"/>
    </source>
</evidence>
<keyword evidence="7" id="KW-0732">Signal</keyword>
<feature type="signal peptide" evidence="7">
    <location>
        <begin position="1"/>
        <end position="27"/>
    </location>
</feature>
<protein>
    <submittedName>
        <fullName evidence="9">Glycoside hydrolase family 43 protein</fullName>
    </submittedName>
</protein>
<dbReference type="InterPro" id="IPR006710">
    <property type="entry name" value="Glyco_hydro_43"/>
</dbReference>
<gene>
    <name evidence="9" type="ORF">NAF29_17925</name>
</gene>
<accession>A0AA41WBR0</accession>
<dbReference type="Proteomes" id="UP001165393">
    <property type="component" value="Unassembled WGS sequence"/>
</dbReference>
<dbReference type="CDD" id="cd18617">
    <property type="entry name" value="GH43_XynB-like"/>
    <property type="match status" value="1"/>
</dbReference>
<dbReference type="PANTHER" id="PTHR42812">
    <property type="entry name" value="BETA-XYLOSIDASE"/>
    <property type="match status" value="1"/>
</dbReference>
<dbReference type="InterPro" id="IPR023296">
    <property type="entry name" value="Glyco_hydro_beta-prop_sf"/>
</dbReference>
<comment type="caution">
    <text evidence="9">The sequence shown here is derived from an EMBL/GenBank/DDBJ whole genome shotgun (WGS) entry which is preliminary data.</text>
</comment>
<sequence>MTATLKKVSLLATATLALCASALSPMAAANSQGANHQAPKTYQNPIIPGFHPDPTIIRVEDDYYLANSSFEWFPAVPLFHSKDLVNWELISYAISEPDYLPELINVGKSRGIYAPTLRYHEGTYYLITTCVQCGNNFYVTAKDPRGPWSKPIWVEGDRGIDPDLFWENGKAYYSGTGVLEPNEVTYPNPNGIWIQEINLETGKLLGEKTQLTLGHARNARWTEGPHIYKLPDAKGNERYMLMVAEGGTGIDHAVTVFDSDNLMGPYVPYHKNPIVTHRNLGYKAHINSTGHADLVQTQNGEWWMVLLGKRKFMGSDNRLYDMLARETFLAPVDMQFGWPVVNPGEAKVPLRAKRPDLPWTPVPQKPARDEFVRPALDLEFNMLRNPSSQWYHIEKGQLKLETRAESAADNKVNPSLLVRRIQDTQYSAKTQVNFTPNKNEIAGLVVYRDYDAFYQLVLEKGAISLSYVRKGKRTDVASVPFKGNKAIFQVEARDDLTQQFYFGTSETNMRPIGDRITSVITSDNIAAGFHGPYVGMYTSAQGAQSDNTAAFDWFEYIGRDR</sequence>
<feature type="active site" description="Proton donor" evidence="4">
    <location>
        <position position="223"/>
    </location>
</feature>
<dbReference type="InterPro" id="IPR013320">
    <property type="entry name" value="ConA-like_dom_sf"/>
</dbReference>
<evidence type="ECO:0000313" key="10">
    <source>
        <dbReference type="Proteomes" id="UP001165393"/>
    </source>
</evidence>
<dbReference type="AlphaFoldDB" id="A0AA41WBR0"/>
<dbReference type="GO" id="GO:0005975">
    <property type="term" value="P:carbohydrate metabolic process"/>
    <property type="evidence" value="ECO:0007669"/>
    <property type="project" value="InterPro"/>
</dbReference>
<evidence type="ECO:0000256" key="1">
    <source>
        <dbReference type="ARBA" id="ARBA00009865"/>
    </source>
</evidence>
<keyword evidence="10" id="KW-1185">Reference proteome</keyword>
<evidence type="ECO:0000256" key="2">
    <source>
        <dbReference type="ARBA" id="ARBA00022801"/>
    </source>
</evidence>
<feature type="domain" description="Beta-xylosidase C-terminal Concanavalin A-like" evidence="8">
    <location>
        <begin position="368"/>
        <end position="556"/>
    </location>
</feature>